<evidence type="ECO:0000256" key="10">
    <source>
        <dbReference type="ARBA" id="ARBA00023002"/>
    </source>
</evidence>
<keyword evidence="8 14" id="KW-0862">Zinc</keyword>
<gene>
    <name evidence="18" type="ORF">CCAX7_33130</name>
</gene>
<dbReference type="CDD" id="cd01284">
    <property type="entry name" value="Riboflavin_deaminase-reductase"/>
    <property type="match status" value="1"/>
</dbReference>
<evidence type="ECO:0000256" key="12">
    <source>
        <dbReference type="ARBA" id="ARBA00049861"/>
    </source>
</evidence>
<evidence type="ECO:0000256" key="7">
    <source>
        <dbReference type="ARBA" id="ARBA00022723"/>
    </source>
</evidence>
<comment type="similarity">
    <text evidence="4 14">In the N-terminal section; belongs to the cytidine and deoxycytidylate deaminase family.</text>
</comment>
<dbReference type="InterPro" id="IPR011549">
    <property type="entry name" value="RibD_C"/>
</dbReference>
<feature type="binding site" evidence="16">
    <location>
        <position position="212"/>
    </location>
    <ligand>
        <name>NADP(+)</name>
        <dbReference type="ChEBI" id="CHEBI:58349"/>
    </ligand>
</feature>
<evidence type="ECO:0000313" key="19">
    <source>
        <dbReference type="Proteomes" id="UP000287394"/>
    </source>
</evidence>
<evidence type="ECO:0000256" key="6">
    <source>
        <dbReference type="ARBA" id="ARBA00022619"/>
    </source>
</evidence>
<dbReference type="PANTHER" id="PTHR38011:SF7">
    <property type="entry name" value="2,5-DIAMINO-6-RIBOSYLAMINO-4(3H)-PYRIMIDINONE 5'-PHOSPHATE REDUCTASE"/>
    <property type="match status" value="1"/>
</dbReference>
<dbReference type="PIRSF" id="PIRSF006769">
    <property type="entry name" value="RibD"/>
    <property type="match status" value="1"/>
</dbReference>
<comment type="pathway">
    <text evidence="2 14">Cofactor biosynthesis; riboflavin biosynthesis; 5-amino-6-(D-ribitylamino)uracil from GTP: step 2/4.</text>
</comment>
<dbReference type="InterPro" id="IPR002734">
    <property type="entry name" value="RibDG_C"/>
</dbReference>
<feature type="binding site" evidence="16">
    <location>
        <position position="169"/>
    </location>
    <ligand>
        <name>NADP(+)</name>
        <dbReference type="ChEBI" id="CHEBI:58349"/>
    </ligand>
</feature>
<dbReference type="AlphaFoldDB" id="A0A402CYQ7"/>
<evidence type="ECO:0000256" key="9">
    <source>
        <dbReference type="ARBA" id="ARBA00022857"/>
    </source>
</evidence>
<comment type="function">
    <text evidence="1 14">Converts 2,5-diamino-6-(ribosylamino)-4(3h)-pyrimidinone 5'-phosphate into 5-amino-6-(ribosylamino)-2,4(1h,3h)-pyrimidinedione 5'-phosphate.</text>
</comment>
<dbReference type="EC" id="3.5.4.26" evidence="14"/>
<evidence type="ECO:0000256" key="16">
    <source>
        <dbReference type="PIRSR" id="PIRSR006769-2"/>
    </source>
</evidence>
<evidence type="ECO:0000256" key="1">
    <source>
        <dbReference type="ARBA" id="ARBA00002151"/>
    </source>
</evidence>
<dbReference type="NCBIfam" id="TIGR00227">
    <property type="entry name" value="ribD_Cterm"/>
    <property type="match status" value="1"/>
</dbReference>
<dbReference type="Gene3D" id="3.40.140.10">
    <property type="entry name" value="Cytidine Deaminase, domain 2"/>
    <property type="match status" value="1"/>
</dbReference>
<feature type="binding site" evidence="16">
    <location>
        <begin position="316"/>
        <end position="322"/>
    </location>
    <ligand>
        <name>NADP(+)</name>
        <dbReference type="ChEBI" id="CHEBI:58349"/>
    </ligand>
</feature>
<evidence type="ECO:0000256" key="17">
    <source>
        <dbReference type="PIRSR" id="PIRSR006769-3"/>
    </source>
</evidence>
<keyword evidence="10 14" id="KW-0560">Oxidoreductase</keyword>
<dbReference type="PANTHER" id="PTHR38011">
    <property type="entry name" value="DIHYDROFOLATE REDUCTASE FAMILY PROTEIN (AFU_ORTHOLOGUE AFUA_8G06820)"/>
    <property type="match status" value="1"/>
</dbReference>
<evidence type="ECO:0000256" key="5">
    <source>
        <dbReference type="ARBA" id="ARBA00007417"/>
    </source>
</evidence>
<feature type="binding site" evidence="17">
    <location>
        <position position="99"/>
    </location>
    <ligand>
        <name>Zn(2+)</name>
        <dbReference type="ChEBI" id="CHEBI:29105"/>
        <note>catalytic</note>
    </ligand>
</feature>
<reference evidence="18 19" key="1">
    <citation type="journal article" date="2019" name="Int. J. Syst. Evol. Microbiol.">
        <title>Capsulimonas corticalis gen. nov., sp. nov., an aerobic capsulated bacterium, of a novel bacterial order, Capsulimonadales ord. nov., of the class Armatimonadia of the phylum Armatimonadetes.</title>
        <authorList>
            <person name="Li J."/>
            <person name="Kudo C."/>
            <person name="Tonouchi A."/>
        </authorList>
    </citation>
    <scope>NUCLEOTIDE SEQUENCE [LARGE SCALE GENOMIC DNA]</scope>
    <source>
        <strain evidence="18 19">AX-7</strain>
    </source>
</reference>
<dbReference type="InterPro" id="IPR050765">
    <property type="entry name" value="Riboflavin_Biosynth_HTPR"/>
</dbReference>
<keyword evidence="19" id="KW-1185">Reference proteome</keyword>
<dbReference type="InterPro" id="IPR016192">
    <property type="entry name" value="APOBEC/CMP_deaminase_Zn-bd"/>
</dbReference>
<evidence type="ECO:0000256" key="8">
    <source>
        <dbReference type="ARBA" id="ARBA00022833"/>
    </source>
</evidence>
<keyword evidence="7 14" id="KW-0479">Metal-binding</keyword>
<proteinExistence type="inferred from homology"/>
<sequence length="383" mass="40745">MTAFRSPLSLHPYSDPHERIMARALRLASRGRHASPNPMVGCVLISPDGAVVGAGFHPRAGEPHAEVWALRSAAPGAARGATAYVTLEPCSHCGRTPPCSLALVEAGVSSVVIAMLDPDTRVSGRGVEILRNAGIDVTLGVLEREARELSAAYIKHRTTGLPWFVLKTAASLDGKIATRSGDSQWITSPPARRAVHRQLRDRCDAIVTGLGTVIADDPSLTTRLGARSGRNPWRIVVDSRGRTPLESRVVRQASVDGRTMIATTEQCPSEHRELFERAGCHILICSQDVEGRVSLPDLAARLGTRGDMIGVLIETGGQLAASALNSGIVDRWTAFLAPKVIGGDAAPGPIGGLGAAQMSDAQKLSTWKLRRCGPDIVIDARIW</sequence>
<feature type="binding site" evidence="16">
    <location>
        <position position="220"/>
    </location>
    <ligand>
        <name>substrate</name>
    </ligand>
</feature>
<comment type="catalytic activity">
    <reaction evidence="12 14">
        <text>5-amino-6-(5-phospho-D-ribitylamino)uracil + NADP(+) = 5-amino-6-(5-phospho-D-ribosylamino)uracil + NADPH + H(+)</text>
        <dbReference type="Rhea" id="RHEA:17845"/>
        <dbReference type="ChEBI" id="CHEBI:15378"/>
        <dbReference type="ChEBI" id="CHEBI:57783"/>
        <dbReference type="ChEBI" id="CHEBI:58349"/>
        <dbReference type="ChEBI" id="CHEBI:58421"/>
        <dbReference type="ChEBI" id="CHEBI:58453"/>
        <dbReference type="EC" id="1.1.1.193"/>
    </reaction>
</comment>
<evidence type="ECO:0000313" key="18">
    <source>
        <dbReference type="EMBL" id="BDI31262.1"/>
    </source>
</evidence>
<feature type="binding site" evidence="16">
    <location>
        <position position="216"/>
    </location>
    <ligand>
        <name>NADP(+)</name>
        <dbReference type="ChEBI" id="CHEBI:58349"/>
    </ligand>
</feature>
<dbReference type="PROSITE" id="PS51747">
    <property type="entry name" value="CYT_DCMP_DEAMINASES_2"/>
    <property type="match status" value="1"/>
</dbReference>
<comment type="cofactor">
    <cofactor evidence="14 17">
        <name>Zn(2+)</name>
        <dbReference type="ChEBI" id="CHEBI:29105"/>
    </cofactor>
    <text evidence="14 17">Binds 1 zinc ion.</text>
</comment>
<dbReference type="Proteomes" id="UP000287394">
    <property type="component" value="Chromosome"/>
</dbReference>
<evidence type="ECO:0000256" key="11">
    <source>
        <dbReference type="ARBA" id="ARBA00023268"/>
    </source>
</evidence>
<dbReference type="NCBIfam" id="TIGR00326">
    <property type="entry name" value="eubact_ribD"/>
    <property type="match status" value="1"/>
</dbReference>
<dbReference type="SUPFAM" id="SSF53597">
    <property type="entry name" value="Dihydrofolate reductase-like"/>
    <property type="match status" value="1"/>
</dbReference>
<feature type="binding site" evidence="16">
    <location>
        <position position="223"/>
    </location>
    <ligand>
        <name>substrate</name>
    </ligand>
</feature>
<accession>A0A402CYQ7</accession>
<dbReference type="InterPro" id="IPR002125">
    <property type="entry name" value="CMP_dCMP_dom"/>
</dbReference>
<evidence type="ECO:0000256" key="3">
    <source>
        <dbReference type="ARBA" id="ARBA00004910"/>
    </source>
</evidence>
<evidence type="ECO:0000256" key="14">
    <source>
        <dbReference type="PIRNR" id="PIRNR006769"/>
    </source>
</evidence>
<dbReference type="InterPro" id="IPR016193">
    <property type="entry name" value="Cytidine_deaminase-like"/>
</dbReference>
<feature type="binding site" evidence="17">
    <location>
        <position position="90"/>
    </location>
    <ligand>
        <name>Zn(2+)</name>
        <dbReference type="ChEBI" id="CHEBI:29105"/>
        <note>catalytic</note>
    </ligand>
</feature>
<comment type="similarity">
    <text evidence="5 14">In the C-terminal section; belongs to the HTP reductase family.</text>
</comment>
<keyword evidence="9 14" id="KW-0521">NADP</keyword>
<dbReference type="GO" id="GO:0009231">
    <property type="term" value="P:riboflavin biosynthetic process"/>
    <property type="evidence" value="ECO:0007669"/>
    <property type="project" value="UniProtKB-UniPathway"/>
</dbReference>
<dbReference type="InterPro" id="IPR024072">
    <property type="entry name" value="DHFR-like_dom_sf"/>
</dbReference>
<comment type="pathway">
    <text evidence="3 14">Cofactor biosynthesis; riboflavin biosynthesis; 5-amino-6-(D-ribitylamino)uracil from GTP: step 3/4.</text>
</comment>
<feature type="binding site" evidence="16">
    <location>
        <position position="185"/>
    </location>
    <ligand>
        <name>NADP(+)</name>
        <dbReference type="ChEBI" id="CHEBI:58349"/>
    </ligand>
</feature>
<keyword evidence="14" id="KW-0378">Hydrolase</keyword>
<keyword evidence="11" id="KW-0511">Multifunctional enzyme</keyword>
<dbReference type="FunCoup" id="A0A402CYQ7">
    <property type="interactions" value="451"/>
</dbReference>
<dbReference type="SUPFAM" id="SSF53927">
    <property type="entry name" value="Cytidine deaminase-like"/>
    <property type="match status" value="1"/>
</dbReference>
<feature type="binding site" evidence="16">
    <location>
        <position position="183"/>
    </location>
    <ligand>
        <name>substrate</name>
    </ligand>
</feature>
<dbReference type="PROSITE" id="PS00903">
    <property type="entry name" value="CYT_DCMP_DEAMINASES_1"/>
    <property type="match status" value="1"/>
</dbReference>
<feature type="binding site" evidence="16">
    <location>
        <position position="239"/>
    </location>
    <ligand>
        <name>NADP(+)</name>
        <dbReference type="ChEBI" id="CHEBI:58349"/>
    </ligand>
</feature>
<dbReference type="GO" id="GO:0008835">
    <property type="term" value="F:diaminohydroxyphosphoribosylaminopyrimidine deaminase activity"/>
    <property type="evidence" value="ECO:0007669"/>
    <property type="project" value="UniProtKB-EC"/>
</dbReference>
<dbReference type="RefSeq" id="WP_218025642.1">
    <property type="nucleotide sequence ID" value="NZ_AP025739.1"/>
</dbReference>
<organism evidence="18 19">
    <name type="scientific">Capsulimonas corticalis</name>
    <dbReference type="NCBI Taxonomy" id="2219043"/>
    <lineage>
        <taxon>Bacteria</taxon>
        <taxon>Bacillati</taxon>
        <taxon>Armatimonadota</taxon>
        <taxon>Armatimonadia</taxon>
        <taxon>Capsulimonadales</taxon>
        <taxon>Capsulimonadaceae</taxon>
        <taxon>Capsulimonas</taxon>
    </lineage>
</organism>
<evidence type="ECO:0000256" key="2">
    <source>
        <dbReference type="ARBA" id="ARBA00004882"/>
    </source>
</evidence>
<dbReference type="KEGG" id="ccot:CCAX7_33130"/>
<dbReference type="EC" id="1.1.1.193" evidence="14"/>
<protein>
    <recommendedName>
        <fullName evidence="14">Riboflavin biosynthesis protein RibD</fullName>
    </recommendedName>
    <domain>
        <recommendedName>
            <fullName evidence="14">Diaminohydroxyphosphoribosylaminopyrimidine deaminase</fullName>
            <shortName evidence="14">DRAP deaminase</shortName>
            <ecNumber evidence="14">3.5.4.26</ecNumber>
        </recommendedName>
        <alternativeName>
            <fullName evidence="14">Riboflavin-specific deaminase</fullName>
        </alternativeName>
    </domain>
    <domain>
        <recommendedName>
            <fullName evidence="14">5-amino-6-(5-phosphoribosylamino)uracil reductase</fullName>
            <ecNumber evidence="14">1.1.1.193</ecNumber>
        </recommendedName>
        <alternativeName>
            <fullName evidence="14">HTP reductase</fullName>
        </alternativeName>
    </domain>
</protein>
<dbReference type="GO" id="GO:0050661">
    <property type="term" value="F:NADP binding"/>
    <property type="evidence" value="ECO:0007669"/>
    <property type="project" value="InterPro"/>
</dbReference>
<evidence type="ECO:0000256" key="15">
    <source>
        <dbReference type="PIRSR" id="PIRSR006769-1"/>
    </source>
</evidence>
<comment type="catalytic activity">
    <reaction evidence="13 14">
        <text>2,5-diamino-6-hydroxy-4-(5-phosphoribosylamino)-pyrimidine + H2O + H(+) = 5-amino-6-(5-phospho-D-ribosylamino)uracil + NH4(+)</text>
        <dbReference type="Rhea" id="RHEA:21868"/>
        <dbReference type="ChEBI" id="CHEBI:15377"/>
        <dbReference type="ChEBI" id="CHEBI:15378"/>
        <dbReference type="ChEBI" id="CHEBI:28938"/>
        <dbReference type="ChEBI" id="CHEBI:58453"/>
        <dbReference type="ChEBI" id="CHEBI:58614"/>
        <dbReference type="EC" id="3.5.4.26"/>
    </reaction>
</comment>
<feature type="binding site" evidence="16">
    <location>
        <position position="314"/>
    </location>
    <ligand>
        <name>substrate</name>
    </ligand>
</feature>
<name>A0A402CYQ7_9BACT</name>
<keyword evidence="6 14" id="KW-0686">Riboflavin biosynthesis</keyword>
<dbReference type="InterPro" id="IPR004794">
    <property type="entry name" value="Eubact_RibD"/>
</dbReference>
<evidence type="ECO:0000256" key="4">
    <source>
        <dbReference type="ARBA" id="ARBA00005259"/>
    </source>
</evidence>
<dbReference type="GO" id="GO:0008703">
    <property type="term" value="F:5-amino-6-(5-phosphoribosylamino)uracil reductase activity"/>
    <property type="evidence" value="ECO:0007669"/>
    <property type="project" value="UniProtKB-EC"/>
</dbReference>
<feature type="binding site" evidence="16">
    <location>
        <position position="200"/>
    </location>
    <ligand>
        <name>substrate</name>
    </ligand>
</feature>
<dbReference type="EMBL" id="AP025739">
    <property type="protein sequence ID" value="BDI31262.1"/>
    <property type="molecule type" value="Genomic_DNA"/>
</dbReference>
<dbReference type="Pfam" id="PF01872">
    <property type="entry name" value="RibD_C"/>
    <property type="match status" value="1"/>
</dbReference>
<feature type="binding site" evidence="17">
    <location>
        <position position="64"/>
    </location>
    <ligand>
        <name>Zn(2+)</name>
        <dbReference type="ChEBI" id="CHEBI:29105"/>
        <note>catalytic</note>
    </ligand>
</feature>
<dbReference type="Pfam" id="PF00383">
    <property type="entry name" value="dCMP_cyt_deam_1"/>
    <property type="match status" value="1"/>
</dbReference>
<dbReference type="Gene3D" id="3.40.430.10">
    <property type="entry name" value="Dihydrofolate Reductase, subunit A"/>
    <property type="match status" value="1"/>
</dbReference>
<feature type="active site" description="Proton donor" evidence="15">
    <location>
        <position position="66"/>
    </location>
</feature>
<evidence type="ECO:0000256" key="13">
    <source>
        <dbReference type="ARBA" id="ARBA00049886"/>
    </source>
</evidence>
<dbReference type="GO" id="GO:0008270">
    <property type="term" value="F:zinc ion binding"/>
    <property type="evidence" value="ECO:0007669"/>
    <property type="project" value="InterPro"/>
</dbReference>